<dbReference type="GO" id="GO:0030246">
    <property type="term" value="F:carbohydrate binding"/>
    <property type="evidence" value="ECO:0007669"/>
    <property type="project" value="InterPro"/>
</dbReference>
<dbReference type="InterPro" id="IPR008979">
    <property type="entry name" value="Galactose-bd-like_sf"/>
</dbReference>
<keyword evidence="8 10" id="KW-0326">Glycosidase</keyword>
<dbReference type="InterPro" id="IPR023232">
    <property type="entry name" value="Glyco_hydro_2_AS"/>
</dbReference>
<evidence type="ECO:0000256" key="5">
    <source>
        <dbReference type="ARBA" id="ARBA00012756"/>
    </source>
</evidence>
<feature type="domain" description="Beta galactosidase small chain/" evidence="12">
    <location>
        <begin position="755"/>
        <end position="1028"/>
    </location>
</feature>
<dbReference type="InterPro" id="IPR032312">
    <property type="entry name" value="LacZ_4"/>
</dbReference>
<accession>A0A3E5BGH2</accession>
<dbReference type="Pfam" id="PF02929">
    <property type="entry name" value="Bgal_small_N"/>
    <property type="match status" value="1"/>
</dbReference>
<organism evidence="13 14">
    <name type="scientific">Bacteroides oleiciplenus</name>
    <dbReference type="NCBI Taxonomy" id="626931"/>
    <lineage>
        <taxon>Bacteria</taxon>
        <taxon>Pseudomonadati</taxon>
        <taxon>Bacteroidota</taxon>
        <taxon>Bacteroidia</taxon>
        <taxon>Bacteroidales</taxon>
        <taxon>Bacteroidaceae</taxon>
        <taxon>Bacteroides</taxon>
    </lineage>
</organism>
<evidence type="ECO:0000256" key="1">
    <source>
        <dbReference type="ARBA" id="ARBA00001412"/>
    </source>
</evidence>
<dbReference type="Gene3D" id="3.20.20.80">
    <property type="entry name" value="Glycosidases"/>
    <property type="match status" value="1"/>
</dbReference>
<evidence type="ECO:0000313" key="13">
    <source>
        <dbReference type="EMBL" id="RGN36515.1"/>
    </source>
</evidence>
<dbReference type="PANTHER" id="PTHR46323">
    <property type="entry name" value="BETA-GALACTOSIDASE"/>
    <property type="match status" value="1"/>
</dbReference>
<reference evidence="13 14" key="1">
    <citation type="submission" date="2018-08" db="EMBL/GenBank/DDBJ databases">
        <title>A genome reference for cultivated species of the human gut microbiota.</title>
        <authorList>
            <person name="Zou Y."/>
            <person name="Xue W."/>
            <person name="Luo G."/>
        </authorList>
    </citation>
    <scope>NUCLEOTIDE SEQUENCE [LARGE SCALE GENOMIC DNA]</scope>
    <source>
        <strain evidence="13 14">OM05-15BH</strain>
    </source>
</reference>
<dbReference type="InterPro" id="IPR006104">
    <property type="entry name" value="Glyco_hydro_2_N"/>
</dbReference>
<evidence type="ECO:0000256" key="7">
    <source>
        <dbReference type="ARBA" id="ARBA00022837"/>
    </source>
</evidence>
<dbReference type="InterPro" id="IPR017853">
    <property type="entry name" value="GH"/>
</dbReference>
<evidence type="ECO:0000259" key="12">
    <source>
        <dbReference type="SMART" id="SM01038"/>
    </source>
</evidence>
<evidence type="ECO:0000256" key="10">
    <source>
        <dbReference type="RuleBase" id="RU361154"/>
    </source>
</evidence>
<dbReference type="SUPFAM" id="SSF49303">
    <property type="entry name" value="beta-Galactosidase/glucuronidase domain"/>
    <property type="match status" value="2"/>
</dbReference>
<dbReference type="AlphaFoldDB" id="A0A3E5BGH2"/>
<dbReference type="GO" id="GO:0005990">
    <property type="term" value="P:lactose catabolic process"/>
    <property type="evidence" value="ECO:0007669"/>
    <property type="project" value="TreeGrafter"/>
</dbReference>
<dbReference type="Pfam" id="PF00703">
    <property type="entry name" value="Glyco_hydro_2"/>
    <property type="match status" value="1"/>
</dbReference>
<dbReference type="RefSeq" id="WP_117723997.1">
    <property type="nucleotide sequence ID" value="NZ_QSUL01000005.1"/>
</dbReference>
<dbReference type="SUPFAM" id="SSF49785">
    <property type="entry name" value="Galactose-binding domain-like"/>
    <property type="match status" value="1"/>
</dbReference>
<keyword evidence="7" id="KW-0106">Calcium</keyword>
<dbReference type="EC" id="3.2.1.23" evidence="5 10"/>
<evidence type="ECO:0000256" key="8">
    <source>
        <dbReference type="ARBA" id="ARBA00023295"/>
    </source>
</evidence>
<name>A0A3E5BGH2_9BACE</name>
<comment type="cofactor">
    <cofactor evidence="2">
        <name>Ca(2+)</name>
        <dbReference type="ChEBI" id="CHEBI:29108"/>
    </cofactor>
</comment>
<dbReference type="InterPro" id="IPR006101">
    <property type="entry name" value="Glyco_hydro_2"/>
</dbReference>
<dbReference type="InterPro" id="IPR036156">
    <property type="entry name" value="Beta-gal/glucu_dom_sf"/>
</dbReference>
<dbReference type="SUPFAM" id="SSF74650">
    <property type="entry name" value="Galactose mutarotase-like"/>
    <property type="match status" value="1"/>
</dbReference>
<dbReference type="InterPro" id="IPR023230">
    <property type="entry name" value="Glyco_hydro_2_CS"/>
</dbReference>
<dbReference type="SMART" id="SM01038">
    <property type="entry name" value="Bgal_small_N"/>
    <property type="match status" value="1"/>
</dbReference>
<evidence type="ECO:0000313" key="14">
    <source>
        <dbReference type="Proteomes" id="UP000260983"/>
    </source>
</evidence>
<dbReference type="InterPro" id="IPR014718">
    <property type="entry name" value="GH-type_carb-bd"/>
</dbReference>
<evidence type="ECO:0000256" key="2">
    <source>
        <dbReference type="ARBA" id="ARBA00001913"/>
    </source>
</evidence>
<dbReference type="GO" id="GO:0004565">
    <property type="term" value="F:beta-galactosidase activity"/>
    <property type="evidence" value="ECO:0007669"/>
    <property type="project" value="UniProtKB-EC"/>
</dbReference>
<evidence type="ECO:0000256" key="9">
    <source>
        <dbReference type="ARBA" id="ARBA00032230"/>
    </source>
</evidence>
<evidence type="ECO:0000256" key="4">
    <source>
        <dbReference type="ARBA" id="ARBA00011245"/>
    </source>
</evidence>
<dbReference type="InterPro" id="IPR006103">
    <property type="entry name" value="Glyco_hydro_2_cat"/>
</dbReference>
<feature type="signal peptide" evidence="11">
    <location>
        <begin position="1"/>
        <end position="20"/>
    </location>
</feature>
<evidence type="ECO:0000256" key="6">
    <source>
        <dbReference type="ARBA" id="ARBA00022801"/>
    </source>
</evidence>
<proteinExistence type="inferred from homology"/>
<evidence type="ECO:0000256" key="3">
    <source>
        <dbReference type="ARBA" id="ARBA00007401"/>
    </source>
</evidence>
<dbReference type="GO" id="GO:0009341">
    <property type="term" value="C:beta-galactosidase complex"/>
    <property type="evidence" value="ECO:0007669"/>
    <property type="project" value="InterPro"/>
</dbReference>
<dbReference type="Gene3D" id="2.60.40.10">
    <property type="entry name" value="Immunoglobulins"/>
    <property type="match status" value="2"/>
</dbReference>
<dbReference type="Pfam" id="PF16353">
    <property type="entry name" value="LacZ_4"/>
    <property type="match status" value="1"/>
</dbReference>
<protein>
    <recommendedName>
        <fullName evidence="5 10">Beta-galactosidase</fullName>
        <ecNumber evidence="5 10">3.2.1.23</ecNumber>
    </recommendedName>
    <alternativeName>
        <fullName evidence="9 10">Lactase</fullName>
    </alternativeName>
</protein>
<evidence type="ECO:0000256" key="11">
    <source>
        <dbReference type="SAM" id="SignalP"/>
    </source>
</evidence>
<comment type="similarity">
    <text evidence="3 10">Belongs to the glycosyl hydrolase 2 family.</text>
</comment>
<gene>
    <name evidence="13" type="ORF">DXB65_08935</name>
</gene>
<keyword evidence="6 10" id="KW-0378">Hydrolase</keyword>
<dbReference type="SUPFAM" id="SSF51445">
    <property type="entry name" value="(Trans)glycosidases"/>
    <property type="match status" value="1"/>
</dbReference>
<dbReference type="InterPro" id="IPR011013">
    <property type="entry name" value="Gal_mutarotase_sf_dom"/>
</dbReference>
<comment type="subunit">
    <text evidence="4">Monomer.</text>
</comment>
<dbReference type="Pfam" id="PF02836">
    <property type="entry name" value="Glyco_hydro_2_C"/>
    <property type="match status" value="1"/>
</dbReference>
<dbReference type="InterPro" id="IPR004199">
    <property type="entry name" value="B-gal_small/dom_5"/>
</dbReference>
<feature type="chain" id="PRO_5017824217" description="Beta-galactosidase" evidence="11">
    <location>
        <begin position="21"/>
        <end position="1032"/>
    </location>
</feature>
<dbReference type="InterPro" id="IPR006102">
    <property type="entry name" value="Ig-like_GH2"/>
</dbReference>
<dbReference type="EMBL" id="QSUL01000005">
    <property type="protein sequence ID" value="RGN36515.1"/>
    <property type="molecule type" value="Genomic_DNA"/>
</dbReference>
<dbReference type="Pfam" id="PF02837">
    <property type="entry name" value="Glyco_hydro_2_N"/>
    <property type="match status" value="1"/>
</dbReference>
<dbReference type="PRINTS" id="PR00132">
    <property type="entry name" value="GLHYDRLASE2"/>
</dbReference>
<dbReference type="PANTHER" id="PTHR46323:SF2">
    <property type="entry name" value="BETA-GALACTOSIDASE"/>
    <property type="match status" value="1"/>
</dbReference>
<dbReference type="Gene3D" id="2.60.120.260">
    <property type="entry name" value="Galactose-binding domain-like"/>
    <property type="match status" value="1"/>
</dbReference>
<keyword evidence="11" id="KW-0732">Signal</keyword>
<comment type="catalytic activity">
    <reaction evidence="1 10">
        <text>Hydrolysis of terminal non-reducing beta-D-galactose residues in beta-D-galactosides.</text>
        <dbReference type="EC" id="3.2.1.23"/>
    </reaction>
</comment>
<dbReference type="Gene3D" id="2.70.98.10">
    <property type="match status" value="1"/>
</dbReference>
<comment type="caution">
    <text evidence="13">The sequence shown here is derived from an EMBL/GenBank/DDBJ whole genome shotgun (WGS) entry which is preliminary data.</text>
</comment>
<dbReference type="PROSITE" id="PS00719">
    <property type="entry name" value="GLYCOSYL_HYDROL_F2_1"/>
    <property type="match status" value="1"/>
</dbReference>
<dbReference type="InterPro" id="IPR013783">
    <property type="entry name" value="Ig-like_fold"/>
</dbReference>
<dbReference type="Proteomes" id="UP000260983">
    <property type="component" value="Unassembled WGS sequence"/>
</dbReference>
<sequence>MLKRILVLTIICWAVTLAHSQEVLSEWENPEVNSINTEPTHASYIPYRSVAEAERRVSSMVHSLNGEWKFKYISGIYALPAAFYSTNYNDGSWDYIQVPGNWQLQGEYDPPVFTNVKYPFEPNPPYIPRESNPIGLYRRNFVVPADWKDEEIFLHFAGVQSAMYVWVNGEKVGYHEDGMLPAEFNISKYLQKGENQLTVQVLNWSDGSYLEDLDYWRLSGIYRDVFLFALPKVHIRDFSISPNLDMEYKDAELNAVVSIKNETKELVRDGCLRVSLKETSGKLIWTRQFSFSVASGEEQEISFSEKVSSPLKWTAETPDLYRLDIELSKKYGTVQQVISQKIGFRKVEIKNGLLLLNGQPIKIKGVNRHEFDPYTGRYITREMMERDIKLMKLFNINAVRTSHYPNHPDWYDLCDEYGLYVMDEANVESHGLWAKGFHVGERDEWKSAIVERNVNMVERDKNHPSVIFWSMGNESGWGKNFDKAYEEIKRCDPEKRPVHYEAKNPAYAKVLSRYDFISNMYNPLNEIIRQYNEDQSRPMLICEYAHSMGNGLGNFRKFWNLFYKYPRMHGGFTWDWVDQGLRLKDKNGKEYWEVMNYSDGANSNDGLVNPDREVQPEIYELKKVYQNFNVENIDINEGLVSISNTNYFVDTKGITLCWTLLENGVPIERDTITTLNIAPQSRQLIELNFSRKNLKAGNEYHVNFSFYDTKKRNYSDGSVEIASEQLALDLLPEPFVERGVSTASPLRVERGNGLTVTGKDFHIHFDKLTGAISQFVYRGSGLLKSPLLPCFWRVPTDNDEGRNNSYASSWRKAGLDDYKIKPKQLDFVVLPTGYVQVYANNLLDCKEGNILQKANYTVSPEGEVIIDVVFHVNVDVLSLARVGMECALPVEWQNLTWFGKGPHESYDDRKESAYVGIYKGTVSEQFFSHIMPQENGNKTDNRWLEIYDDSGSGIRITGKPLFNFNIQNYSDKDLDRSKKEHTLIRGEKNWLHIDYKQMGLGGDDSWSPRVHKEFLLKNKIYHYTYTLRPLRL</sequence>
<dbReference type="PROSITE" id="PS00608">
    <property type="entry name" value="GLYCOSYL_HYDROL_F2_2"/>
    <property type="match status" value="1"/>
</dbReference>
<dbReference type="InterPro" id="IPR050347">
    <property type="entry name" value="Bact_Beta-galactosidase"/>
</dbReference>